<dbReference type="GO" id="GO:0004805">
    <property type="term" value="F:trehalose-phosphatase activity"/>
    <property type="evidence" value="ECO:0007669"/>
    <property type="project" value="TreeGrafter"/>
</dbReference>
<comment type="similarity">
    <text evidence="2">Belongs to the glycosyltransferase 20 family.</text>
</comment>
<dbReference type="CDD" id="cd01627">
    <property type="entry name" value="HAD_TPP"/>
    <property type="match status" value="1"/>
</dbReference>
<gene>
    <name evidence="3" type="ORF">KDW03_07000</name>
</gene>
<comment type="similarity">
    <text evidence="1">In the C-terminal section; belongs to the trehalose phosphatase family.</text>
</comment>
<dbReference type="AlphaFoldDB" id="A0AAX3BB51"/>
<dbReference type="PANTHER" id="PTHR10788">
    <property type="entry name" value="TREHALOSE-6-PHOSPHATE SYNTHASE"/>
    <property type="match status" value="1"/>
</dbReference>
<evidence type="ECO:0000256" key="1">
    <source>
        <dbReference type="ARBA" id="ARBA00006330"/>
    </source>
</evidence>
<dbReference type="GO" id="GO:0005829">
    <property type="term" value="C:cytosol"/>
    <property type="evidence" value="ECO:0007669"/>
    <property type="project" value="TreeGrafter"/>
</dbReference>
<protein>
    <submittedName>
        <fullName evidence="3">Bifunctional alpha,alpha-trehalose-phosphate synthase (UDP-forming)/trehalose-phosphatase</fullName>
    </submittedName>
</protein>
<dbReference type="InterPro" id="IPR001830">
    <property type="entry name" value="Glyco_trans_20"/>
</dbReference>
<dbReference type="SUPFAM" id="SSF56784">
    <property type="entry name" value="HAD-like"/>
    <property type="match status" value="1"/>
</dbReference>
<sequence>MLKILIEEIFPNKNLIVVSNREPYIHKKIGSSIKIEKPAGGLTSAMDDVLKITGGTWVAWGSGSGDKDVVDNKNRIPVPPENPSYKLKRVWLSPSEVENYYHGYSNQVLWPLCHITPERVYYRKQFWADYKKVNGYFAKAILEEADENSVVWIHDYHLCLLPEILRKENPKLTIAHFWHIPWPNWTVFRISPQAKEIIKGLLGNDLIGFQIPFFVKNFMDCVTQSIEDAEVDHKQGIITYQGHITRLRAFPISIDFDKFNAIAASRKTDIAIRKIKKYFGITTEAIGIGVDRLEYTKALIKRLQAIDLFFEKYEKFRQKFIFIQIAVPTRMREPYLSYKRAVEELVAKINKKYSIGTWKPIIYIDTKIEQKELAAYYKMADFAIISSIYDGMNLVAKEYVASKTDEKGVLILSEFTGASEELEDSILVNPYDIEQFAESIKIALKMPDKEKMARMSILRRQVRENNIHKWVVSIMKEIAAIAAIKNEKCYYLFDNLDEIQKRFHKNIFLFLDYDGTLTPIAETPDQAVISDDMRSLIIKLKEHIPVAVISGRALKDVKEKIGIEDIIYAGNHGAEIWDGNKIIINQNSMENRDLLEELLDKLTKALAHIQGVWVEDKGITASLHFRNVAPNEVGEVFSTFDRIAREYKENFRFITGKKVFEIRPLNIWNKGNAVSWIIENMGENRFPIYIGDDTTDEDAYIALQNRGLSISIGGSVNANSYLQSQEEVKRFLTVLYEELNK</sequence>
<dbReference type="InterPro" id="IPR036412">
    <property type="entry name" value="HAD-like_sf"/>
</dbReference>
<reference evidence="3" key="1">
    <citation type="submission" date="2021-04" db="EMBL/GenBank/DDBJ databases">
        <authorList>
            <person name="Postec A."/>
        </authorList>
    </citation>
    <scope>NUCLEOTIDE SEQUENCE</scope>
    <source>
        <strain evidence="3">F1F22</strain>
    </source>
</reference>
<dbReference type="EMBL" id="CP073355">
    <property type="protein sequence ID" value="URA09249.1"/>
    <property type="molecule type" value="Genomic_DNA"/>
</dbReference>
<dbReference type="Proteomes" id="UP001056539">
    <property type="component" value="Chromosome"/>
</dbReference>
<evidence type="ECO:0000256" key="2">
    <source>
        <dbReference type="ARBA" id="ARBA00008799"/>
    </source>
</evidence>
<dbReference type="CDD" id="cd03788">
    <property type="entry name" value="GT20_TPS"/>
    <property type="match status" value="1"/>
</dbReference>
<dbReference type="InterPro" id="IPR006379">
    <property type="entry name" value="HAD-SF_hydro_IIB"/>
</dbReference>
<dbReference type="GO" id="GO:0005992">
    <property type="term" value="P:trehalose biosynthetic process"/>
    <property type="evidence" value="ECO:0007669"/>
    <property type="project" value="InterPro"/>
</dbReference>
<dbReference type="SUPFAM" id="SSF53756">
    <property type="entry name" value="UDP-Glycosyltransferase/glycogen phosphorylase"/>
    <property type="match status" value="1"/>
</dbReference>
<dbReference type="NCBIfam" id="TIGR00685">
    <property type="entry name" value="T6PP"/>
    <property type="match status" value="1"/>
</dbReference>
<dbReference type="PANTHER" id="PTHR10788:SF106">
    <property type="entry name" value="BCDNA.GH08860"/>
    <property type="match status" value="1"/>
</dbReference>
<evidence type="ECO:0000313" key="4">
    <source>
        <dbReference type="Proteomes" id="UP001056539"/>
    </source>
</evidence>
<dbReference type="NCBIfam" id="TIGR01484">
    <property type="entry name" value="HAD-SF-IIB"/>
    <property type="match status" value="1"/>
</dbReference>
<dbReference type="NCBIfam" id="NF011071">
    <property type="entry name" value="PRK14501.1"/>
    <property type="match status" value="1"/>
</dbReference>
<dbReference type="Gene3D" id="3.30.70.1020">
    <property type="entry name" value="Trehalose-6-phosphate phosphatase related protein, domain 2"/>
    <property type="match status" value="1"/>
</dbReference>
<dbReference type="RefSeq" id="WP_271434375.1">
    <property type="nucleotide sequence ID" value="NZ_CP073355.1"/>
</dbReference>
<dbReference type="InterPro" id="IPR003337">
    <property type="entry name" value="Trehalose_PPase"/>
</dbReference>
<dbReference type="Gene3D" id="3.40.50.2000">
    <property type="entry name" value="Glycogen Phosphorylase B"/>
    <property type="match status" value="2"/>
</dbReference>
<reference evidence="3" key="2">
    <citation type="submission" date="2022-06" db="EMBL/GenBank/DDBJ databases">
        <title>Thermospira aquatica gen. nov., sp. nov.</title>
        <authorList>
            <person name="Ben Ali Gam Z."/>
            <person name="Labat M."/>
        </authorList>
    </citation>
    <scope>NUCLEOTIDE SEQUENCE</scope>
    <source>
        <strain evidence="3">F1F22</strain>
    </source>
</reference>
<dbReference type="KEGG" id="taqu:KDW03_07000"/>
<dbReference type="Pfam" id="PF00982">
    <property type="entry name" value="Glyco_transf_20"/>
    <property type="match status" value="1"/>
</dbReference>
<organism evidence="3 4">
    <name type="scientific">Thermospira aquatica</name>
    <dbReference type="NCBI Taxonomy" id="2828656"/>
    <lineage>
        <taxon>Bacteria</taxon>
        <taxon>Pseudomonadati</taxon>
        <taxon>Spirochaetota</taxon>
        <taxon>Spirochaetia</taxon>
        <taxon>Brevinematales</taxon>
        <taxon>Thermospiraceae</taxon>
        <taxon>Thermospira</taxon>
    </lineage>
</organism>
<dbReference type="Pfam" id="PF02358">
    <property type="entry name" value="Trehalose_PPase"/>
    <property type="match status" value="1"/>
</dbReference>
<name>A0AAX3BB51_9SPIR</name>
<dbReference type="InterPro" id="IPR023214">
    <property type="entry name" value="HAD_sf"/>
</dbReference>
<accession>A0AAX3BB51</accession>
<dbReference type="Gene3D" id="3.40.50.1000">
    <property type="entry name" value="HAD superfamily/HAD-like"/>
    <property type="match status" value="1"/>
</dbReference>
<evidence type="ECO:0000313" key="3">
    <source>
        <dbReference type="EMBL" id="URA09249.1"/>
    </source>
</evidence>
<keyword evidence="4" id="KW-1185">Reference proteome</keyword>
<dbReference type="GO" id="GO:0003825">
    <property type="term" value="F:alpha,alpha-trehalose-phosphate synthase (UDP-forming) activity"/>
    <property type="evidence" value="ECO:0007669"/>
    <property type="project" value="TreeGrafter"/>
</dbReference>
<proteinExistence type="inferred from homology"/>